<feature type="region of interest" description="Disordered" evidence="5">
    <location>
        <begin position="110"/>
        <end position="151"/>
    </location>
</feature>
<keyword evidence="3" id="KW-0175">Coiled coil</keyword>
<name>A0A6G1HL79_9PEZI</name>
<feature type="compositionally biased region" description="Basic and acidic residues" evidence="5">
    <location>
        <begin position="110"/>
        <end position="120"/>
    </location>
</feature>
<feature type="region of interest" description="Disordered" evidence="5">
    <location>
        <begin position="655"/>
        <end position="717"/>
    </location>
</feature>
<keyword evidence="9" id="KW-1185">Reference proteome</keyword>
<evidence type="ECO:0000256" key="4">
    <source>
        <dbReference type="ARBA" id="ARBA00023242"/>
    </source>
</evidence>
<feature type="region of interest" description="Disordered" evidence="5">
    <location>
        <begin position="602"/>
        <end position="637"/>
    </location>
</feature>
<feature type="compositionally biased region" description="Acidic residues" evidence="5">
    <location>
        <begin position="393"/>
        <end position="403"/>
    </location>
</feature>
<dbReference type="InterPro" id="IPR012580">
    <property type="entry name" value="NUC153"/>
</dbReference>
<evidence type="ECO:0000256" key="5">
    <source>
        <dbReference type="SAM" id="MobiDB-lite"/>
    </source>
</evidence>
<feature type="domain" description="NUC153" evidence="6">
    <location>
        <begin position="640"/>
        <end position="668"/>
    </location>
</feature>
<evidence type="ECO:0000259" key="7">
    <source>
        <dbReference type="Pfam" id="PF25121"/>
    </source>
</evidence>
<feature type="compositionally biased region" description="Basic and acidic residues" evidence="5">
    <location>
        <begin position="209"/>
        <end position="218"/>
    </location>
</feature>
<feature type="compositionally biased region" description="Polar residues" evidence="5">
    <location>
        <begin position="222"/>
        <end position="241"/>
    </location>
</feature>
<dbReference type="InterPro" id="IPR056750">
    <property type="entry name" value="RRM_ESF1"/>
</dbReference>
<dbReference type="Pfam" id="PF08159">
    <property type="entry name" value="NUC153"/>
    <property type="match status" value="1"/>
</dbReference>
<feature type="region of interest" description="Disordered" evidence="5">
    <location>
        <begin position="1"/>
        <end position="43"/>
    </location>
</feature>
<evidence type="ECO:0000259" key="6">
    <source>
        <dbReference type="Pfam" id="PF08159"/>
    </source>
</evidence>
<feature type="compositionally biased region" description="Acidic residues" evidence="5">
    <location>
        <begin position="127"/>
        <end position="145"/>
    </location>
</feature>
<dbReference type="PANTHER" id="PTHR12202:SF0">
    <property type="entry name" value="ESF1 HOMOLOG"/>
    <property type="match status" value="1"/>
</dbReference>
<feature type="compositionally biased region" description="Basic and acidic residues" evidence="5">
    <location>
        <begin position="662"/>
        <end position="693"/>
    </location>
</feature>
<accession>A0A6G1HL79</accession>
<gene>
    <name evidence="8" type="ORF">EJ06DRAFT_222902</name>
</gene>
<evidence type="ECO:0000256" key="3">
    <source>
        <dbReference type="ARBA" id="ARBA00023054"/>
    </source>
</evidence>
<keyword evidence="4" id="KW-0539">Nucleus</keyword>
<dbReference type="GO" id="GO:0006364">
    <property type="term" value="P:rRNA processing"/>
    <property type="evidence" value="ECO:0007669"/>
    <property type="project" value="InterPro"/>
</dbReference>
<dbReference type="PANTHER" id="PTHR12202">
    <property type="entry name" value="ESF1 HOMOLOG"/>
    <property type="match status" value="1"/>
</dbReference>
<feature type="compositionally biased region" description="Basic and acidic residues" evidence="5">
    <location>
        <begin position="500"/>
        <end position="515"/>
    </location>
</feature>
<dbReference type="Proteomes" id="UP000799640">
    <property type="component" value="Unassembled WGS sequence"/>
</dbReference>
<feature type="compositionally biased region" description="Basic residues" evidence="5">
    <location>
        <begin position="610"/>
        <end position="619"/>
    </location>
</feature>
<organism evidence="8 9">
    <name type="scientific">Trichodelitschia bisporula</name>
    <dbReference type="NCBI Taxonomy" id="703511"/>
    <lineage>
        <taxon>Eukaryota</taxon>
        <taxon>Fungi</taxon>
        <taxon>Dikarya</taxon>
        <taxon>Ascomycota</taxon>
        <taxon>Pezizomycotina</taxon>
        <taxon>Dothideomycetes</taxon>
        <taxon>Dothideomycetes incertae sedis</taxon>
        <taxon>Phaeotrichales</taxon>
        <taxon>Phaeotrichaceae</taxon>
        <taxon>Trichodelitschia</taxon>
    </lineage>
</organism>
<evidence type="ECO:0000256" key="1">
    <source>
        <dbReference type="ARBA" id="ARBA00004604"/>
    </source>
</evidence>
<evidence type="ECO:0000256" key="2">
    <source>
        <dbReference type="ARBA" id="ARBA00009087"/>
    </source>
</evidence>
<comment type="similarity">
    <text evidence="2">Belongs to the ESF1 family.</text>
</comment>
<feature type="compositionally biased region" description="Basic and acidic residues" evidence="5">
    <location>
        <begin position="620"/>
        <end position="637"/>
    </location>
</feature>
<sequence>MSSRPKQKTAKGRAAQEGQSEITDPRFRSIQTDPRFRLPSKKHTHVKLDKRFAKVLKDDDFSQKASVDRYGRKIDKAAGRKDLERLYKLESDEEDEDVVADDDEVLKELRRADKKYDPARDGGFSSSEEDSDSDEEVEVEEEVDEAALFPSKADEVPLGEISSRLAVVNLDWDNIRAVDLLAVASSFAPADGKIINAIVYPSEFGRERMDREELEGPPREIFNNSKANSDSDTESDAQSGTEDVDSEDEEEEIKKRLLQEEKAEDFDPSALRRYQLDRLKYYYAVLTCSSPTVAKALYDAMDGREYLSSANFFDLRFIPDDVSFDDEAPRDEATTIPTGYRPTEFVTDALTHSRVKLTWDAEDTKRKEVQKRAFSRQEMDENDLQAYIGSASESEESEAEAEAEAGKGDRRAALRAALGLGGAPTKAKGRKQEAPVGDMQISFTPGLSATAKKGPVFENEPIIEETTAEQYIRKERERKAKRKEKARAQRLGLPDPTEAADDKSADEAKPTDKKDKKDKKTKKDRKAKSPIPDEEDPFNDPFFTDPVAALDAAKKARKAEKARLRAERAAEEAATSAQRAELELLMDDNTNLRHFDMREVMKAEKEAKRGGKKGKNRGKKGGDDGAETKPADNFKMDVHDPRFSRLFESHEFAIDPTNPRFKGTEGMKALLEEGRRKRAREGDVEGAPEEKKARASGTSRSEDITQLVEKVKNKSKH</sequence>
<dbReference type="GO" id="GO:0003723">
    <property type="term" value="F:RNA binding"/>
    <property type="evidence" value="ECO:0007669"/>
    <property type="project" value="TreeGrafter"/>
</dbReference>
<feature type="region of interest" description="Disordered" evidence="5">
    <location>
        <begin position="209"/>
        <end position="260"/>
    </location>
</feature>
<dbReference type="Pfam" id="PF25121">
    <property type="entry name" value="RRM_ESF1"/>
    <property type="match status" value="1"/>
</dbReference>
<feature type="region of interest" description="Disordered" evidence="5">
    <location>
        <begin position="555"/>
        <end position="577"/>
    </location>
</feature>
<feature type="compositionally biased region" description="Acidic residues" evidence="5">
    <location>
        <begin position="242"/>
        <end position="251"/>
    </location>
</feature>
<comment type="subcellular location">
    <subcellularLocation>
        <location evidence="1">Nucleus</location>
        <location evidence="1">Nucleolus</location>
    </subcellularLocation>
</comment>
<dbReference type="OrthoDB" id="431825at2759"/>
<dbReference type="AlphaFoldDB" id="A0A6G1HL79"/>
<proteinExistence type="inferred from homology"/>
<dbReference type="GO" id="GO:0005730">
    <property type="term" value="C:nucleolus"/>
    <property type="evidence" value="ECO:0007669"/>
    <property type="project" value="UniProtKB-SubCell"/>
</dbReference>
<feature type="domain" description="ESF1 RRM" evidence="7">
    <location>
        <begin position="163"/>
        <end position="334"/>
    </location>
</feature>
<reference evidence="8" key="1">
    <citation type="journal article" date="2020" name="Stud. Mycol.">
        <title>101 Dothideomycetes genomes: a test case for predicting lifestyles and emergence of pathogens.</title>
        <authorList>
            <person name="Haridas S."/>
            <person name="Albert R."/>
            <person name="Binder M."/>
            <person name="Bloem J."/>
            <person name="Labutti K."/>
            <person name="Salamov A."/>
            <person name="Andreopoulos B."/>
            <person name="Baker S."/>
            <person name="Barry K."/>
            <person name="Bills G."/>
            <person name="Bluhm B."/>
            <person name="Cannon C."/>
            <person name="Castanera R."/>
            <person name="Culley D."/>
            <person name="Daum C."/>
            <person name="Ezra D."/>
            <person name="Gonzalez J."/>
            <person name="Henrissat B."/>
            <person name="Kuo A."/>
            <person name="Liang C."/>
            <person name="Lipzen A."/>
            <person name="Lutzoni F."/>
            <person name="Magnuson J."/>
            <person name="Mondo S."/>
            <person name="Nolan M."/>
            <person name="Ohm R."/>
            <person name="Pangilinan J."/>
            <person name="Park H.-J."/>
            <person name="Ramirez L."/>
            <person name="Alfaro M."/>
            <person name="Sun H."/>
            <person name="Tritt A."/>
            <person name="Yoshinaga Y."/>
            <person name="Zwiers L.-H."/>
            <person name="Turgeon B."/>
            <person name="Goodwin S."/>
            <person name="Spatafora J."/>
            <person name="Crous P."/>
            <person name="Grigoriev I."/>
        </authorList>
    </citation>
    <scope>NUCLEOTIDE SEQUENCE</scope>
    <source>
        <strain evidence="8">CBS 262.69</strain>
    </source>
</reference>
<protein>
    <submittedName>
        <fullName evidence="8">Uncharacterized protein</fullName>
    </submittedName>
</protein>
<dbReference type="InterPro" id="IPR039754">
    <property type="entry name" value="Esf1"/>
</dbReference>
<evidence type="ECO:0000313" key="9">
    <source>
        <dbReference type="Proteomes" id="UP000799640"/>
    </source>
</evidence>
<dbReference type="EMBL" id="ML996706">
    <property type="protein sequence ID" value="KAF2396525.1"/>
    <property type="molecule type" value="Genomic_DNA"/>
</dbReference>
<feature type="compositionally biased region" description="Basic and acidic residues" evidence="5">
    <location>
        <begin position="559"/>
        <end position="571"/>
    </location>
</feature>
<feature type="compositionally biased region" description="Basic residues" evidence="5">
    <location>
        <begin position="1"/>
        <end position="11"/>
    </location>
</feature>
<evidence type="ECO:0000313" key="8">
    <source>
        <dbReference type="EMBL" id="KAF2396525.1"/>
    </source>
</evidence>
<feature type="region of interest" description="Disordered" evidence="5">
    <location>
        <begin position="389"/>
        <end position="543"/>
    </location>
</feature>
<feature type="compositionally biased region" description="Basic residues" evidence="5">
    <location>
        <begin position="516"/>
        <end position="528"/>
    </location>
</feature>